<dbReference type="EMBL" id="ASPP01024886">
    <property type="protein sequence ID" value="ETO08559.1"/>
    <property type="molecule type" value="Genomic_DNA"/>
</dbReference>
<evidence type="ECO:0000313" key="2">
    <source>
        <dbReference type="EMBL" id="ETO08559.1"/>
    </source>
</evidence>
<dbReference type="AlphaFoldDB" id="X6M3Q5"/>
<accession>X6M3Q5</accession>
<proteinExistence type="predicted"/>
<protein>
    <submittedName>
        <fullName evidence="2">Uncharacterized protein</fullName>
    </submittedName>
</protein>
<dbReference type="PANTHER" id="PTHR20916">
    <property type="entry name" value="CYSTEINE AND GLYCINE-RICH PROTEIN 2 BINDING PROTEIN"/>
    <property type="match status" value="1"/>
</dbReference>
<evidence type="ECO:0000256" key="1">
    <source>
        <dbReference type="SAM" id="MobiDB-lite"/>
    </source>
</evidence>
<feature type="compositionally biased region" description="Low complexity" evidence="1">
    <location>
        <begin position="196"/>
        <end position="214"/>
    </location>
</feature>
<feature type="compositionally biased region" description="Pro residues" evidence="1">
    <location>
        <begin position="186"/>
        <end position="195"/>
    </location>
</feature>
<organism evidence="2 3">
    <name type="scientific">Reticulomyxa filosa</name>
    <dbReference type="NCBI Taxonomy" id="46433"/>
    <lineage>
        <taxon>Eukaryota</taxon>
        <taxon>Sar</taxon>
        <taxon>Rhizaria</taxon>
        <taxon>Retaria</taxon>
        <taxon>Foraminifera</taxon>
        <taxon>Monothalamids</taxon>
        <taxon>Reticulomyxidae</taxon>
        <taxon>Reticulomyxa</taxon>
    </lineage>
</organism>
<evidence type="ECO:0000313" key="3">
    <source>
        <dbReference type="Proteomes" id="UP000023152"/>
    </source>
</evidence>
<dbReference type="Proteomes" id="UP000023152">
    <property type="component" value="Unassembled WGS sequence"/>
</dbReference>
<keyword evidence="3" id="KW-1185">Reference proteome</keyword>
<reference evidence="2 3" key="1">
    <citation type="journal article" date="2013" name="Curr. Biol.">
        <title>The Genome of the Foraminiferan Reticulomyxa filosa.</title>
        <authorList>
            <person name="Glockner G."/>
            <person name="Hulsmann N."/>
            <person name="Schleicher M."/>
            <person name="Noegel A.A."/>
            <person name="Eichinger L."/>
            <person name="Gallinger C."/>
            <person name="Pawlowski J."/>
            <person name="Sierra R."/>
            <person name="Euteneuer U."/>
            <person name="Pillet L."/>
            <person name="Moustafa A."/>
            <person name="Platzer M."/>
            <person name="Groth M."/>
            <person name="Szafranski K."/>
            <person name="Schliwa M."/>
        </authorList>
    </citation>
    <scope>NUCLEOTIDE SEQUENCE [LARGE SCALE GENOMIC DNA]</scope>
</reference>
<feature type="region of interest" description="Disordered" evidence="1">
    <location>
        <begin position="164"/>
        <end position="233"/>
    </location>
</feature>
<sequence length="233" mass="26287">MGLVVFPNPDNASQWMKAPLDLKVRYALADVINDSLSKTLGVVEMNEAFEKESAQYYDYIEQQMFAQKSLESSDGNNNSNNNNNNNNNSSNNNNNNNNNSNNSNNGNNNNSSDSLTIEYVRDKVKFNSEHVYGDSRLYYYLCAHDYYSGLVSEMEQQFAHNRVDPATAPKPKPREVVSSDNIPLHSGPPPPPPPSSHIGSGSEMLQLLRLQFRQRQPEQRRRDALDRERASGV</sequence>
<feature type="compositionally biased region" description="Low complexity" evidence="1">
    <location>
        <begin position="72"/>
        <end position="113"/>
    </location>
</feature>
<feature type="region of interest" description="Disordered" evidence="1">
    <location>
        <begin position="69"/>
        <end position="113"/>
    </location>
</feature>
<dbReference type="PANTHER" id="PTHR20916:SF26">
    <property type="entry name" value="CYSTEINE-RICH PROTEIN 2-BINDING PROTEIN"/>
    <property type="match status" value="1"/>
</dbReference>
<dbReference type="GO" id="GO:0004402">
    <property type="term" value="F:histone acetyltransferase activity"/>
    <property type="evidence" value="ECO:0007669"/>
    <property type="project" value="TreeGrafter"/>
</dbReference>
<gene>
    <name evidence="2" type="ORF">RFI_28826</name>
</gene>
<feature type="compositionally biased region" description="Basic and acidic residues" evidence="1">
    <location>
        <begin position="215"/>
        <end position="233"/>
    </location>
</feature>
<name>X6M3Q5_RETFI</name>
<comment type="caution">
    <text evidence="2">The sequence shown here is derived from an EMBL/GenBank/DDBJ whole genome shotgun (WGS) entry which is preliminary data.</text>
</comment>